<comment type="similarity">
    <text evidence="2">Belongs to the HAD-like hydrolase superfamily. CbbY/CbbZ/Gph/YieH family.</text>
</comment>
<dbReference type="InterPro" id="IPR036412">
    <property type="entry name" value="HAD-like_sf"/>
</dbReference>
<keyword evidence="6" id="KW-1185">Reference proteome</keyword>
<dbReference type="OrthoDB" id="9797743at2"/>
<dbReference type="PRINTS" id="PR00413">
    <property type="entry name" value="HADHALOGNASE"/>
</dbReference>
<dbReference type="InterPro" id="IPR023198">
    <property type="entry name" value="PGP-like_dom2"/>
</dbReference>
<dbReference type="InterPro" id="IPR023214">
    <property type="entry name" value="HAD_sf"/>
</dbReference>
<evidence type="ECO:0000256" key="3">
    <source>
        <dbReference type="ARBA" id="ARBA00022723"/>
    </source>
</evidence>
<evidence type="ECO:0000313" key="6">
    <source>
        <dbReference type="Proteomes" id="UP000248326"/>
    </source>
</evidence>
<dbReference type="RefSeq" id="WP_110886055.1">
    <property type="nucleotide sequence ID" value="NZ_QJSX01000004.1"/>
</dbReference>
<organism evidence="5 6">
    <name type="scientific">Deinococcus yavapaiensis KR-236</name>
    <dbReference type="NCBI Taxonomy" id="694435"/>
    <lineage>
        <taxon>Bacteria</taxon>
        <taxon>Thermotogati</taxon>
        <taxon>Deinococcota</taxon>
        <taxon>Deinococci</taxon>
        <taxon>Deinococcales</taxon>
        <taxon>Deinococcaceae</taxon>
        <taxon>Deinococcus</taxon>
    </lineage>
</organism>
<dbReference type="SFLD" id="SFLDG01129">
    <property type="entry name" value="C1.5:_HAD__Beta-PGM__Phosphata"/>
    <property type="match status" value="1"/>
</dbReference>
<dbReference type="PANTHER" id="PTHR46193:SF10">
    <property type="entry name" value="6-PHOSPHOGLUCONATE PHOSPHATASE"/>
    <property type="match status" value="1"/>
</dbReference>
<reference evidence="5 6" key="1">
    <citation type="submission" date="2018-06" db="EMBL/GenBank/DDBJ databases">
        <title>Genomic Encyclopedia of Type Strains, Phase IV (KMG-IV): sequencing the most valuable type-strain genomes for metagenomic binning, comparative biology and taxonomic classification.</title>
        <authorList>
            <person name="Goeker M."/>
        </authorList>
    </citation>
    <scope>NUCLEOTIDE SEQUENCE [LARGE SCALE GENOMIC DNA]</scope>
    <source>
        <strain evidence="5 6">DSM 18048</strain>
    </source>
</reference>
<name>A0A318SKQ3_9DEIO</name>
<comment type="caution">
    <text evidence="5">The sequence shown here is derived from an EMBL/GenBank/DDBJ whole genome shotgun (WGS) entry which is preliminary data.</text>
</comment>
<accession>A0A318SKQ3</accession>
<dbReference type="Pfam" id="PF00702">
    <property type="entry name" value="Hydrolase"/>
    <property type="match status" value="1"/>
</dbReference>
<dbReference type="EMBL" id="QJSX01000004">
    <property type="protein sequence ID" value="PYE54949.1"/>
    <property type="molecule type" value="Genomic_DNA"/>
</dbReference>
<keyword evidence="3" id="KW-0479">Metal-binding</keyword>
<dbReference type="PANTHER" id="PTHR46193">
    <property type="entry name" value="6-PHOSPHOGLUCONATE PHOSPHATASE"/>
    <property type="match status" value="1"/>
</dbReference>
<keyword evidence="5" id="KW-0378">Hydrolase</keyword>
<comment type="cofactor">
    <cofactor evidence="1">
        <name>Mg(2+)</name>
        <dbReference type="ChEBI" id="CHEBI:18420"/>
    </cofactor>
</comment>
<dbReference type="NCBIfam" id="TIGR01509">
    <property type="entry name" value="HAD-SF-IA-v3"/>
    <property type="match status" value="1"/>
</dbReference>
<dbReference type="SFLD" id="SFLDS00003">
    <property type="entry name" value="Haloacid_Dehalogenase"/>
    <property type="match status" value="1"/>
</dbReference>
<dbReference type="AlphaFoldDB" id="A0A318SKQ3"/>
<dbReference type="GO" id="GO:0046872">
    <property type="term" value="F:metal ion binding"/>
    <property type="evidence" value="ECO:0007669"/>
    <property type="project" value="UniProtKB-KW"/>
</dbReference>
<dbReference type="SUPFAM" id="SSF56784">
    <property type="entry name" value="HAD-like"/>
    <property type="match status" value="1"/>
</dbReference>
<sequence length="229" mass="24116">MPSPDASFSFDAVLFDLDGVLIDSEGLSGQVLLSLLGEHALPFTHEEFSRRAVGASFPVLFEGLERDFGWVRPNGIDARIDAGLAAALTSVPAIEGAADTLRALARRGVPFAVASNSRRDRLDLKLRASGLDVLLDGRSFDSSMVGGRGKPNPDLYAFAAASLGVDVTRCLVIEDSVPGATAGVSAGATVWGLLAGGHVHPNSALELERAGVQRTLRSHEELRTSLNLE</sequence>
<gene>
    <name evidence="5" type="ORF">DES52_104223</name>
</gene>
<protein>
    <submittedName>
        <fullName evidence="5">HAD superfamily hydrolase (TIGR01509 family)</fullName>
    </submittedName>
</protein>
<dbReference type="InterPro" id="IPR006439">
    <property type="entry name" value="HAD-SF_hydro_IA"/>
</dbReference>
<dbReference type="Gene3D" id="3.40.50.1000">
    <property type="entry name" value="HAD superfamily/HAD-like"/>
    <property type="match status" value="1"/>
</dbReference>
<evidence type="ECO:0000256" key="4">
    <source>
        <dbReference type="ARBA" id="ARBA00022842"/>
    </source>
</evidence>
<evidence type="ECO:0000256" key="1">
    <source>
        <dbReference type="ARBA" id="ARBA00001946"/>
    </source>
</evidence>
<dbReference type="Gene3D" id="1.10.150.240">
    <property type="entry name" value="Putative phosphatase, domain 2"/>
    <property type="match status" value="1"/>
</dbReference>
<evidence type="ECO:0000256" key="2">
    <source>
        <dbReference type="ARBA" id="ARBA00006171"/>
    </source>
</evidence>
<evidence type="ECO:0000313" key="5">
    <source>
        <dbReference type="EMBL" id="PYE54949.1"/>
    </source>
</evidence>
<dbReference type="GO" id="GO:0016787">
    <property type="term" value="F:hydrolase activity"/>
    <property type="evidence" value="ECO:0007669"/>
    <property type="project" value="UniProtKB-KW"/>
</dbReference>
<keyword evidence="4" id="KW-0460">Magnesium</keyword>
<dbReference type="Proteomes" id="UP000248326">
    <property type="component" value="Unassembled WGS sequence"/>
</dbReference>
<dbReference type="InterPro" id="IPR051600">
    <property type="entry name" value="Beta-PGM-like"/>
</dbReference>
<proteinExistence type="inferred from homology"/>